<name>A0A3S3SGQ1_9BACI</name>
<dbReference type="Proteomes" id="UP000288024">
    <property type="component" value="Unassembled WGS sequence"/>
</dbReference>
<keyword evidence="1" id="KW-1133">Transmembrane helix</keyword>
<gene>
    <name evidence="2" type="ORF">EM808_25075</name>
</gene>
<dbReference type="EMBL" id="RZTZ01000018">
    <property type="protein sequence ID" value="RVT57215.1"/>
    <property type="molecule type" value="Genomic_DNA"/>
</dbReference>
<reference evidence="2 3" key="1">
    <citation type="submission" date="2019-01" db="EMBL/GenBank/DDBJ databases">
        <title>Bacillus sp. M5HDSG1-1, whole genome shotgun sequence.</title>
        <authorList>
            <person name="Tuo L."/>
        </authorList>
    </citation>
    <scope>NUCLEOTIDE SEQUENCE [LARGE SCALE GENOMIC DNA]</scope>
    <source>
        <strain evidence="2 3">M5HDSG1-1</strain>
    </source>
</reference>
<feature type="transmembrane region" description="Helical" evidence="1">
    <location>
        <begin position="12"/>
        <end position="37"/>
    </location>
</feature>
<protein>
    <submittedName>
        <fullName evidence="2">Uncharacterized protein</fullName>
    </submittedName>
</protein>
<proteinExistence type="predicted"/>
<evidence type="ECO:0000256" key="1">
    <source>
        <dbReference type="SAM" id="Phobius"/>
    </source>
</evidence>
<accession>A0A3S3SGQ1</accession>
<evidence type="ECO:0000313" key="2">
    <source>
        <dbReference type="EMBL" id="RVT57215.1"/>
    </source>
</evidence>
<dbReference type="RefSeq" id="WP_127742023.1">
    <property type="nucleotide sequence ID" value="NZ_RZTZ01000018.1"/>
</dbReference>
<sequence length="100" mass="11652">MILRKTVFSSTIILVFTLIIVTCYLIILAVSSVHQLFFPMVTSFVESRNNKASWESISFDNENVFTFNSFFWDTNITNSVNSVGEMIFKGKRYIWECCIR</sequence>
<keyword evidence="3" id="KW-1185">Reference proteome</keyword>
<evidence type="ECO:0000313" key="3">
    <source>
        <dbReference type="Proteomes" id="UP000288024"/>
    </source>
</evidence>
<comment type="caution">
    <text evidence="2">The sequence shown here is derived from an EMBL/GenBank/DDBJ whole genome shotgun (WGS) entry which is preliminary data.</text>
</comment>
<dbReference type="AlphaFoldDB" id="A0A3S3SGQ1"/>
<keyword evidence="1" id="KW-0472">Membrane</keyword>
<keyword evidence="1" id="KW-0812">Transmembrane</keyword>
<organism evidence="2 3">
    <name type="scientific">Niallia taxi</name>
    <dbReference type="NCBI Taxonomy" id="2499688"/>
    <lineage>
        <taxon>Bacteria</taxon>
        <taxon>Bacillati</taxon>
        <taxon>Bacillota</taxon>
        <taxon>Bacilli</taxon>
        <taxon>Bacillales</taxon>
        <taxon>Bacillaceae</taxon>
        <taxon>Niallia</taxon>
    </lineage>
</organism>